<reference evidence="1 2" key="1">
    <citation type="journal article" date="2016" name="Nat. Commun.">
        <title>Thousands of microbial genomes shed light on interconnected biogeochemical processes in an aquifer system.</title>
        <authorList>
            <person name="Anantharaman K."/>
            <person name="Brown C.T."/>
            <person name="Hug L.A."/>
            <person name="Sharon I."/>
            <person name="Castelle C.J."/>
            <person name="Probst A.J."/>
            <person name="Thomas B.C."/>
            <person name="Singh A."/>
            <person name="Wilkins M.J."/>
            <person name="Karaoz U."/>
            <person name="Brodie E.L."/>
            <person name="Williams K.H."/>
            <person name="Hubbard S.S."/>
            <person name="Banfield J.F."/>
        </authorList>
    </citation>
    <scope>NUCLEOTIDE SEQUENCE [LARGE SCALE GENOMIC DNA]</scope>
</reference>
<proteinExistence type="predicted"/>
<name>A0A1F6V1D6_9BACT</name>
<comment type="caution">
    <text evidence="1">The sequence shown here is derived from an EMBL/GenBank/DDBJ whole genome shotgun (WGS) entry which is preliminary data.</text>
</comment>
<gene>
    <name evidence="1" type="ORF">A2733_00355</name>
</gene>
<accession>A0A1F6V1D6</accession>
<evidence type="ECO:0000313" key="1">
    <source>
        <dbReference type="EMBL" id="OGI63490.1"/>
    </source>
</evidence>
<organism evidence="1 2">
    <name type="scientific">Candidatus Nomurabacteria bacterium RIFCSPHIGHO2_01_FULL_40_20</name>
    <dbReference type="NCBI Taxonomy" id="1801738"/>
    <lineage>
        <taxon>Bacteria</taxon>
        <taxon>Candidatus Nomuraibacteriota</taxon>
    </lineage>
</organism>
<dbReference type="AlphaFoldDB" id="A0A1F6V1D6"/>
<dbReference type="EMBL" id="MFTO01000018">
    <property type="protein sequence ID" value="OGI63490.1"/>
    <property type="molecule type" value="Genomic_DNA"/>
</dbReference>
<sequence>MNIHRERITPESIDYFLKSILVQNETQFILQEEGNNILLAVGVVALDNFNFKWVKQSCTPSACIFLPDNENLTPNEKRVFVVSLVRVYGMWLSIYRCPEPDLAPLSPIPIRIRYPKISGDWTASIMYEINPQDKFWTARRIKSSDNTALYFLPEKNQFILN</sequence>
<protein>
    <submittedName>
        <fullName evidence="1">Uncharacterized protein</fullName>
    </submittedName>
</protein>
<dbReference type="Proteomes" id="UP000178985">
    <property type="component" value="Unassembled WGS sequence"/>
</dbReference>
<evidence type="ECO:0000313" key="2">
    <source>
        <dbReference type="Proteomes" id="UP000178985"/>
    </source>
</evidence>